<feature type="compositionally biased region" description="Low complexity" evidence="1">
    <location>
        <begin position="365"/>
        <end position="377"/>
    </location>
</feature>
<feature type="compositionally biased region" description="Low complexity" evidence="1">
    <location>
        <begin position="172"/>
        <end position="195"/>
    </location>
</feature>
<evidence type="ECO:0000313" key="2">
    <source>
        <dbReference type="EMBL" id="KAI7844034.1"/>
    </source>
</evidence>
<dbReference type="EMBL" id="JADXDR010000034">
    <property type="protein sequence ID" value="KAI7844034.1"/>
    <property type="molecule type" value="Genomic_DNA"/>
</dbReference>
<feature type="region of interest" description="Disordered" evidence="1">
    <location>
        <begin position="330"/>
        <end position="395"/>
    </location>
</feature>
<dbReference type="Proteomes" id="UP001205105">
    <property type="component" value="Unassembled WGS sequence"/>
</dbReference>
<organism evidence="2 3">
    <name type="scientific">Chlorella ohadii</name>
    <dbReference type="NCBI Taxonomy" id="2649997"/>
    <lineage>
        <taxon>Eukaryota</taxon>
        <taxon>Viridiplantae</taxon>
        <taxon>Chlorophyta</taxon>
        <taxon>core chlorophytes</taxon>
        <taxon>Trebouxiophyceae</taxon>
        <taxon>Chlorellales</taxon>
        <taxon>Chlorellaceae</taxon>
        <taxon>Chlorella clade</taxon>
        <taxon>Chlorella</taxon>
    </lineage>
</organism>
<protein>
    <submittedName>
        <fullName evidence="2">Uncharacterized protein</fullName>
    </submittedName>
</protein>
<feature type="compositionally biased region" description="Low complexity" evidence="1">
    <location>
        <begin position="330"/>
        <end position="345"/>
    </location>
</feature>
<name>A0AAD5E0K8_9CHLO</name>
<sequence length="395" mass="40932">MGAAAAAAPDASPAAAPAAAPGGEPGDSQSATELRRLHSELGAYVPELHQVHHLLEASLALGDNTEVAPMLRQRLRQCEVAALVLSSPLTVLAGHEERDLEALRSIKAFIDDSVTTLRDHKALLEAMAGPSGGLYRDASFGTTQRQWQKCGVLVKQNPWQYQNATGTVAASAAARQSGAAQQQQQGQQPPQAQQQHAFHPLQLGQQQHAQPLLVQQPPAMFGRSIEMLPLLPSMEGLPSLGQLLEEPLTTVSLRMLSIREEEEEPWAGPPEAAGAAAAVAAAAAQQQQQLGLGGGPGGALDGPPEVGDSLLMELAGASLPAIITTAADGSAAAPSGQAPSPQASGDLEGGDTDGQQYRRVSFRQSGTPSSTVSTGTGRSLFTRKGPVRDADGQVK</sequence>
<comment type="caution">
    <text evidence="2">The sequence shown here is derived from an EMBL/GenBank/DDBJ whole genome shotgun (WGS) entry which is preliminary data.</text>
</comment>
<evidence type="ECO:0000313" key="3">
    <source>
        <dbReference type="Proteomes" id="UP001205105"/>
    </source>
</evidence>
<feature type="region of interest" description="Disordered" evidence="1">
    <location>
        <begin position="172"/>
        <end position="196"/>
    </location>
</feature>
<feature type="compositionally biased region" description="Low complexity" evidence="1">
    <location>
        <begin position="1"/>
        <end position="21"/>
    </location>
</feature>
<feature type="compositionally biased region" description="Basic and acidic residues" evidence="1">
    <location>
        <begin position="386"/>
        <end position="395"/>
    </location>
</feature>
<keyword evidence="3" id="KW-1185">Reference proteome</keyword>
<gene>
    <name evidence="2" type="ORF">COHA_002374</name>
</gene>
<feature type="region of interest" description="Disordered" evidence="1">
    <location>
        <begin position="1"/>
        <end position="30"/>
    </location>
</feature>
<evidence type="ECO:0000256" key="1">
    <source>
        <dbReference type="SAM" id="MobiDB-lite"/>
    </source>
</evidence>
<proteinExistence type="predicted"/>
<reference evidence="2" key="1">
    <citation type="submission" date="2020-11" db="EMBL/GenBank/DDBJ databases">
        <title>Chlorella ohadii genome sequencing and assembly.</title>
        <authorList>
            <person name="Murik O."/>
            <person name="Treves H."/>
            <person name="Kedem I."/>
            <person name="Shotland Y."/>
            <person name="Kaplan A."/>
        </authorList>
    </citation>
    <scope>NUCLEOTIDE SEQUENCE</scope>
    <source>
        <strain evidence="2">1</strain>
    </source>
</reference>
<accession>A0AAD5E0K8</accession>
<dbReference type="AlphaFoldDB" id="A0AAD5E0K8"/>